<feature type="region of interest" description="Disordered" evidence="4">
    <location>
        <begin position="1"/>
        <end position="30"/>
    </location>
</feature>
<dbReference type="PROSITE" id="PS51078">
    <property type="entry name" value="ICLR_ED"/>
    <property type="match status" value="1"/>
</dbReference>
<organism evidence="7 8">
    <name type="scientific">Alcaligenes xylosoxydans xylosoxydans</name>
    <name type="common">Achromobacter xylosoxidans</name>
    <dbReference type="NCBI Taxonomy" id="85698"/>
    <lineage>
        <taxon>Bacteria</taxon>
        <taxon>Pseudomonadati</taxon>
        <taxon>Pseudomonadota</taxon>
        <taxon>Betaproteobacteria</taxon>
        <taxon>Burkholderiales</taxon>
        <taxon>Alcaligenaceae</taxon>
        <taxon>Achromobacter</taxon>
    </lineage>
</organism>
<protein>
    <submittedName>
        <fullName evidence="7">Transcriptional regulator</fullName>
    </submittedName>
</protein>
<evidence type="ECO:0000256" key="2">
    <source>
        <dbReference type="ARBA" id="ARBA00023125"/>
    </source>
</evidence>
<dbReference type="PROSITE" id="PS51077">
    <property type="entry name" value="HTH_ICLR"/>
    <property type="match status" value="1"/>
</dbReference>
<keyword evidence="2" id="KW-0238">DNA-binding</keyword>
<evidence type="ECO:0000259" key="5">
    <source>
        <dbReference type="PROSITE" id="PS51077"/>
    </source>
</evidence>
<dbReference type="SUPFAM" id="SSF46785">
    <property type="entry name" value="Winged helix' DNA-binding domain"/>
    <property type="match status" value="1"/>
</dbReference>
<feature type="domain" description="IclR-ED" evidence="6">
    <location>
        <begin position="96"/>
        <end position="280"/>
    </location>
</feature>
<proteinExistence type="predicted"/>
<sequence length="296" mass="31779">MKKQDHIDGPQNGPDGKTGGDVTETSSQVGGAQAISRAMLVLRAVSRTRGEGAGLLALTRDTGMSKPTVHRLLAALAAEGMVEQDLASRRYFLGPECHVLGNIASERFGINRLAAPVVARLAHECGDSAFFSLRRDVFAVCVVREDGDYPLKTHVLLPGDRHPLGIGAGSLAILAALPDDEVEACLQANAGLIERRYPHYSVPLIRTLVDEVREQGYAVNRGLVVPGSWGIGMPLRDEQGHVLGALSIAAVESRMDEERQFQLAKLLSREAKRLLAQANPAGREARARPPAAKPRP</sequence>
<evidence type="ECO:0000313" key="8">
    <source>
        <dbReference type="Proteomes" id="UP000060602"/>
    </source>
</evidence>
<dbReference type="InterPro" id="IPR050707">
    <property type="entry name" value="HTH_MetabolicPath_Reg"/>
</dbReference>
<evidence type="ECO:0000256" key="4">
    <source>
        <dbReference type="SAM" id="MobiDB-lite"/>
    </source>
</evidence>
<dbReference type="PANTHER" id="PTHR30136">
    <property type="entry name" value="HELIX-TURN-HELIX TRANSCRIPTIONAL REGULATOR, ICLR FAMILY"/>
    <property type="match status" value="1"/>
</dbReference>
<dbReference type="SUPFAM" id="SSF55781">
    <property type="entry name" value="GAF domain-like"/>
    <property type="match status" value="1"/>
</dbReference>
<evidence type="ECO:0000256" key="1">
    <source>
        <dbReference type="ARBA" id="ARBA00023015"/>
    </source>
</evidence>
<dbReference type="SMART" id="SM00346">
    <property type="entry name" value="HTH_ICLR"/>
    <property type="match status" value="1"/>
</dbReference>
<keyword evidence="1" id="KW-0805">Transcription regulation</keyword>
<evidence type="ECO:0000259" key="6">
    <source>
        <dbReference type="PROSITE" id="PS51078"/>
    </source>
</evidence>
<dbReference type="InterPro" id="IPR005471">
    <property type="entry name" value="Tscrpt_reg_IclR_N"/>
</dbReference>
<evidence type="ECO:0000313" key="7">
    <source>
        <dbReference type="EMBL" id="AMG35840.2"/>
    </source>
</evidence>
<feature type="domain" description="HTH iclR-type" evidence="5">
    <location>
        <begin position="32"/>
        <end position="95"/>
    </location>
</feature>
<dbReference type="EMBL" id="CP014060">
    <property type="protein sequence ID" value="AMG35840.2"/>
    <property type="molecule type" value="Genomic_DNA"/>
</dbReference>
<dbReference type="GO" id="GO:0045892">
    <property type="term" value="P:negative regulation of DNA-templated transcription"/>
    <property type="evidence" value="ECO:0007669"/>
    <property type="project" value="TreeGrafter"/>
</dbReference>
<dbReference type="AlphaFoldDB" id="A0A109XVQ5"/>
<dbReference type="GO" id="GO:0003700">
    <property type="term" value="F:DNA-binding transcription factor activity"/>
    <property type="evidence" value="ECO:0007669"/>
    <property type="project" value="TreeGrafter"/>
</dbReference>
<dbReference type="InterPro" id="IPR029016">
    <property type="entry name" value="GAF-like_dom_sf"/>
</dbReference>
<dbReference type="Proteomes" id="UP000060602">
    <property type="component" value="Chromosome"/>
</dbReference>
<dbReference type="Pfam" id="PF01614">
    <property type="entry name" value="IclR_C"/>
    <property type="match status" value="1"/>
</dbReference>
<evidence type="ECO:0000256" key="3">
    <source>
        <dbReference type="ARBA" id="ARBA00023163"/>
    </source>
</evidence>
<dbReference type="GO" id="GO:0003677">
    <property type="term" value="F:DNA binding"/>
    <property type="evidence" value="ECO:0007669"/>
    <property type="project" value="UniProtKB-KW"/>
</dbReference>
<dbReference type="InterPro" id="IPR036388">
    <property type="entry name" value="WH-like_DNA-bd_sf"/>
</dbReference>
<keyword evidence="3" id="KW-0804">Transcription</keyword>
<name>A0A109XVQ5_ALCXX</name>
<dbReference type="PANTHER" id="PTHR30136:SF39">
    <property type="entry name" value="TRANSCRIPTIONAL REGULATORY PROTEIN"/>
    <property type="match status" value="1"/>
</dbReference>
<dbReference type="Gene3D" id="3.30.450.40">
    <property type="match status" value="1"/>
</dbReference>
<dbReference type="InterPro" id="IPR014757">
    <property type="entry name" value="Tscrpt_reg_IclR_C"/>
</dbReference>
<dbReference type="Gene3D" id="1.10.10.10">
    <property type="entry name" value="Winged helix-like DNA-binding domain superfamily/Winged helix DNA-binding domain"/>
    <property type="match status" value="1"/>
</dbReference>
<dbReference type="Pfam" id="PF09339">
    <property type="entry name" value="HTH_IclR"/>
    <property type="match status" value="1"/>
</dbReference>
<feature type="region of interest" description="Disordered" evidence="4">
    <location>
        <begin position="277"/>
        <end position="296"/>
    </location>
</feature>
<gene>
    <name evidence="7" type="ORF">AL504_07200</name>
</gene>
<reference evidence="8" key="1">
    <citation type="submission" date="2015-12" db="EMBL/GenBank/DDBJ databases">
        <title>FDA dAtabase for Regulatory Grade micrObial Sequences (FDA-ARGOS): Supporting development and validation of Infectious Disease Dx tests.</title>
        <authorList>
            <person name="Case J."/>
            <person name="Tallon L."/>
            <person name="Sadzewicz L."/>
            <person name="Sengamalay N."/>
            <person name="Ott S."/>
            <person name="Godinez A."/>
            <person name="Nagaraj S."/>
            <person name="Nadendla S."/>
            <person name="Sichtig H."/>
        </authorList>
    </citation>
    <scope>NUCLEOTIDE SEQUENCE [LARGE SCALE GENOMIC DNA]</scope>
    <source>
        <strain evidence="8">FDAARGOS_147</strain>
    </source>
</reference>
<accession>A0A109XVQ5</accession>
<dbReference type="InterPro" id="IPR036390">
    <property type="entry name" value="WH_DNA-bd_sf"/>
</dbReference>